<evidence type="ECO:0000259" key="3">
    <source>
        <dbReference type="PROSITE" id="PS50033"/>
    </source>
</evidence>
<dbReference type="OrthoDB" id="1026733at2759"/>
<dbReference type="SUPFAM" id="SSF54236">
    <property type="entry name" value="Ubiquitin-like"/>
    <property type="match status" value="1"/>
</dbReference>
<reference evidence="4" key="1">
    <citation type="submission" date="2014-02" db="EMBL/GenBank/DDBJ databases">
        <title>The Genome Sequence of Trichophyton rubrum (morphotype fischeri) CBS 288.86.</title>
        <authorList>
            <consortium name="The Broad Institute Genomics Platform"/>
            <person name="Cuomo C.A."/>
            <person name="White T.C."/>
            <person name="Graser Y."/>
            <person name="Martinez-Rossi N."/>
            <person name="Heitman J."/>
            <person name="Young S.K."/>
            <person name="Zeng Q."/>
            <person name="Gargeya S."/>
            <person name="Abouelleil A."/>
            <person name="Alvarado L."/>
            <person name="Chapman S.B."/>
            <person name="Gainer-Dewar J."/>
            <person name="Goldberg J."/>
            <person name="Griggs A."/>
            <person name="Gujja S."/>
            <person name="Hansen M."/>
            <person name="Howarth C."/>
            <person name="Imamovic A."/>
            <person name="Larimer J."/>
            <person name="Martinez D."/>
            <person name="Murphy C."/>
            <person name="Pearson M.D."/>
            <person name="Persinoti G."/>
            <person name="Poon T."/>
            <person name="Priest M."/>
            <person name="Roberts A.D."/>
            <person name="Saif S."/>
            <person name="Shea T.D."/>
            <person name="Sykes S.N."/>
            <person name="Wortman J."/>
            <person name="Nusbaum C."/>
            <person name="Birren B."/>
        </authorList>
    </citation>
    <scope>NUCLEOTIDE SEQUENCE [LARGE SCALE GENOMIC DNA]</scope>
    <source>
        <strain evidence="4">CBS 288.86</strain>
    </source>
</reference>
<feature type="region of interest" description="Disordered" evidence="2">
    <location>
        <begin position="321"/>
        <end position="385"/>
    </location>
</feature>
<dbReference type="PANTHER" id="PTHR23322:SF1">
    <property type="entry name" value="FAS-ASSOCIATED FACTOR 2"/>
    <property type="match status" value="1"/>
</dbReference>
<name>A0A022WCT4_TRIRU</name>
<dbReference type="HOGENOM" id="CLU_020031_2_0_1"/>
<dbReference type="GO" id="GO:0043130">
    <property type="term" value="F:ubiquitin binding"/>
    <property type="evidence" value="ECO:0007669"/>
    <property type="project" value="TreeGrafter"/>
</dbReference>
<dbReference type="PROSITE" id="PS50033">
    <property type="entry name" value="UBX"/>
    <property type="match status" value="1"/>
</dbReference>
<accession>A0A022WCT4</accession>
<evidence type="ECO:0000256" key="1">
    <source>
        <dbReference type="ARBA" id="ARBA00023054"/>
    </source>
</evidence>
<dbReference type="Proteomes" id="UP000023758">
    <property type="component" value="Unassembled WGS sequence"/>
</dbReference>
<dbReference type="SMART" id="SM00594">
    <property type="entry name" value="UAS"/>
    <property type="match status" value="1"/>
</dbReference>
<dbReference type="CDD" id="cd14273">
    <property type="entry name" value="UBA_TAP-C_like"/>
    <property type="match status" value="1"/>
</dbReference>
<dbReference type="InterPro" id="IPR036249">
    <property type="entry name" value="Thioredoxin-like_sf"/>
</dbReference>
<organism evidence="4">
    <name type="scientific">Trichophyton rubrum CBS 288.86</name>
    <dbReference type="NCBI Taxonomy" id="1215330"/>
    <lineage>
        <taxon>Eukaryota</taxon>
        <taxon>Fungi</taxon>
        <taxon>Dikarya</taxon>
        <taxon>Ascomycota</taxon>
        <taxon>Pezizomycotina</taxon>
        <taxon>Eurotiomycetes</taxon>
        <taxon>Eurotiomycetidae</taxon>
        <taxon>Onygenales</taxon>
        <taxon>Arthrodermataceae</taxon>
        <taxon>Trichophyton</taxon>
    </lineage>
</organism>
<feature type="domain" description="UBX" evidence="3">
    <location>
        <begin position="409"/>
        <end position="488"/>
    </location>
</feature>
<keyword evidence="1" id="KW-0175">Coiled coil</keyword>
<dbReference type="Pfam" id="PF14555">
    <property type="entry name" value="UBA_4"/>
    <property type="match status" value="1"/>
</dbReference>
<dbReference type="GO" id="GO:0005783">
    <property type="term" value="C:endoplasmic reticulum"/>
    <property type="evidence" value="ECO:0007669"/>
    <property type="project" value="TreeGrafter"/>
</dbReference>
<dbReference type="SUPFAM" id="SSF52833">
    <property type="entry name" value="Thioredoxin-like"/>
    <property type="match status" value="1"/>
</dbReference>
<dbReference type="Gene3D" id="1.10.8.10">
    <property type="entry name" value="DNA helicase RuvA subunit, C-terminal domain"/>
    <property type="match status" value="1"/>
</dbReference>
<dbReference type="PANTHER" id="PTHR23322">
    <property type="entry name" value="FAS-ASSOCIATED PROTEIN"/>
    <property type="match status" value="1"/>
</dbReference>
<evidence type="ECO:0000313" key="4">
    <source>
        <dbReference type="EMBL" id="EZF56109.1"/>
    </source>
</evidence>
<evidence type="ECO:0000256" key="2">
    <source>
        <dbReference type="SAM" id="MobiDB-lite"/>
    </source>
</evidence>
<gene>
    <name evidence="4" type="ORF">H103_01358</name>
</gene>
<dbReference type="SUPFAM" id="SSF46934">
    <property type="entry name" value="UBA-like"/>
    <property type="match status" value="1"/>
</dbReference>
<dbReference type="InterPro" id="IPR001012">
    <property type="entry name" value="UBX_dom"/>
</dbReference>
<dbReference type="CDD" id="cd01767">
    <property type="entry name" value="UBX"/>
    <property type="match status" value="1"/>
</dbReference>
<dbReference type="InterPro" id="IPR029071">
    <property type="entry name" value="Ubiquitin-like_domsf"/>
</dbReference>
<proteinExistence type="predicted"/>
<dbReference type="Gene3D" id="3.40.30.10">
    <property type="entry name" value="Glutaredoxin"/>
    <property type="match status" value="1"/>
</dbReference>
<dbReference type="GO" id="GO:0036503">
    <property type="term" value="P:ERAD pathway"/>
    <property type="evidence" value="ECO:0007669"/>
    <property type="project" value="TreeGrafter"/>
</dbReference>
<dbReference type="EMBL" id="KK207727">
    <property type="protein sequence ID" value="EZF56109.1"/>
    <property type="molecule type" value="Genomic_DNA"/>
</dbReference>
<protein>
    <recommendedName>
        <fullName evidence="3">UBX domain-containing protein</fullName>
    </recommendedName>
</protein>
<feature type="compositionally biased region" description="Basic and acidic residues" evidence="2">
    <location>
        <begin position="341"/>
        <end position="385"/>
    </location>
</feature>
<dbReference type="InterPro" id="IPR050730">
    <property type="entry name" value="UBX_domain-protein"/>
</dbReference>
<dbReference type="InterPro" id="IPR006577">
    <property type="entry name" value="UAS"/>
</dbReference>
<dbReference type="InterPro" id="IPR009060">
    <property type="entry name" value="UBA-like_sf"/>
</dbReference>
<feature type="compositionally biased region" description="Basic and acidic residues" evidence="2">
    <location>
        <begin position="323"/>
        <end position="332"/>
    </location>
</feature>
<feature type="region of interest" description="Disordered" evidence="2">
    <location>
        <begin position="452"/>
        <end position="471"/>
    </location>
</feature>
<dbReference type="AlphaFoldDB" id="A0A022WCT4"/>
<dbReference type="Pfam" id="PF00789">
    <property type="entry name" value="UBX"/>
    <property type="match status" value="1"/>
</dbReference>
<sequence>MSGDDGEGAQLSTNQEDTLQTYLAVTGQDREAAIPLLRRSEWNVQIAITRFFDGEAPDPVEEARAAMDSGVPPPIPQTRENLMASDLYSSSNILSAIRQADPAPRITSQPNDTPSFRPPFLLALLFTPFNLIYRLLSGSLRLFGTLFPFLPRLINTFSSSAMSRINKSSQGRRALAPKDTAARFIREFEEEYGPHSLPFLENGYNMALEKSHKDLKFLLVVLLSPEHDDTDVWVRDTLLSPEVVTYINDPSNNVLLWGGNVHDSESYQVANSLKCTKFPFAVAIAHTPNVSSTAMSIIGRIPGLTSPSEFLEKLRAATNQHKASLDRVRSTRAEQQASRTLRQEQDSAYERSLAQDRERARQRREAEAERERQEREAREQQAAAEKHYKDLQQWKKWRAQSIPAEPSADDKDAIRISLRLTSGDRVIRRFSGDADIEEVYAFVECYDVLHPSDEDDANKEDEISPSEVTEPENFEHKYGFRLVSPMPRAVYELEAGGTVRERIGRGVNLLVESIEDDEEDEDEDDDE</sequence>
<dbReference type="Gene3D" id="3.10.20.90">
    <property type="entry name" value="Phosphatidylinositol 3-kinase Catalytic Subunit, Chain A, domain 1"/>
    <property type="match status" value="1"/>
</dbReference>